<proteinExistence type="predicted"/>
<dbReference type="SUPFAM" id="SSF46785">
    <property type="entry name" value="Winged helix' DNA-binding domain"/>
    <property type="match status" value="1"/>
</dbReference>
<dbReference type="GO" id="GO:0003700">
    <property type="term" value="F:DNA-binding transcription factor activity"/>
    <property type="evidence" value="ECO:0007669"/>
    <property type="project" value="InterPro"/>
</dbReference>
<sequence>MSVAAPHRQATSGELAWWHALQRIRTRVAREIARALDRQGLSLSAYLALEQLAAASRELGMTELAGRVGLSPSSTSRLMERLARDGLVARREGTDDRRSVHGHVTDKGRALYAEARPGYRAALARAIDTSLPDGAFSPRPADHHEES</sequence>
<dbReference type="PROSITE" id="PS50995">
    <property type="entry name" value="HTH_MARR_2"/>
    <property type="match status" value="1"/>
</dbReference>
<dbReference type="OrthoDB" id="5195026at2"/>
<dbReference type="PRINTS" id="PR00598">
    <property type="entry name" value="HTHMARR"/>
</dbReference>
<keyword evidence="3" id="KW-1185">Reference proteome</keyword>
<dbReference type="InterPro" id="IPR036388">
    <property type="entry name" value="WH-like_DNA-bd_sf"/>
</dbReference>
<evidence type="ECO:0000313" key="3">
    <source>
        <dbReference type="Proteomes" id="UP000271554"/>
    </source>
</evidence>
<protein>
    <submittedName>
        <fullName evidence="2">Putative HTH-type transcriptional regulator YusO</fullName>
    </submittedName>
</protein>
<dbReference type="Proteomes" id="UP000271554">
    <property type="component" value="Chromosome"/>
</dbReference>
<dbReference type="Pfam" id="PF01047">
    <property type="entry name" value="MarR"/>
    <property type="match status" value="1"/>
</dbReference>
<dbReference type="PANTHER" id="PTHR33164">
    <property type="entry name" value="TRANSCRIPTIONAL REGULATOR, MARR FAMILY"/>
    <property type="match status" value="1"/>
</dbReference>
<feature type="domain" description="HTH marR-type" evidence="1">
    <location>
        <begin position="14"/>
        <end position="147"/>
    </location>
</feature>
<dbReference type="InterPro" id="IPR036390">
    <property type="entry name" value="WH_DNA-bd_sf"/>
</dbReference>
<dbReference type="PANTHER" id="PTHR33164:SF99">
    <property type="entry name" value="MARR FAMILY REGULATORY PROTEIN"/>
    <property type="match status" value="1"/>
</dbReference>
<dbReference type="KEGG" id="shun:DWB77_04710"/>
<dbReference type="GO" id="GO:0006950">
    <property type="term" value="P:response to stress"/>
    <property type="evidence" value="ECO:0007669"/>
    <property type="project" value="TreeGrafter"/>
</dbReference>
<dbReference type="Gene3D" id="1.10.10.10">
    <property type="entry name" value="Winged helix-like DNA-binding domain superfamily/Winged helix DNA-binding domain"/>
    <property type="match status" value="1"/>
</dbReference>
<dbReference type="RefSeq" id="WP_120723104.1">
    <property type="nucleotide sequence ID" value="NZ_CP032698.1"/>
</dbReference>
<dbReference type="InterPro" id="IPR039422">
    <property type="entry name" value="MarR/SlyA-like"/>
</dbReference>
<gene>
    <name evidence="2" type="primary">yusO_2</name>
    <name evidence="2" type="ORF">DWB77_04710</name>
</gene>
<name>A0A387HIL2_9ACTN</name>
<organism evidence="2 3">
    <name type="scientific">Streptomyces hundungensis</name>
    <dbReference type="NCBI Taxonomy" id="1077946"/>
    <lineage>
        <taxon>Bacteria</taxon>
        <taxon>Bacillati</taxon>
        <taxon>Actinomycetota</taxon>
        <taxon>Actinomycetes</taxon>
        <taxon>Kitasatosporales</taxon>
        <taxon>Streptomycetaceae</taxon>
        <taxon>Streptomyces</taxon>
    </lineage>
</organism>
<accession>A0A387HIL2</accession>
<dbReference type="SMART" id="SM00347">
    <property type="entry name" value="HTH_MARR"/>
    <property type="match status" value="1"/>
</dbReference>
<dbReference type="InterPro" id="IPR000835">
    <property type="entry name" value="HTH_MarR-typ"/>
</dbReference>
<dbReference type="AlphaFoldDB" id="A0A387HIL2"/>
<reference evidence="2 3" key="1">
    <citation type="submission" date="2018-10" db="EMBL/GenBank/DDBJ databases">
        <title>Relationship between Morphology and Antimicrobial Activity in Streptomyces.</title>
        <authorList>
            <person name="Kang H.J."/>
            <person name="Kim S.B."/>
        </authorList>
    </citation>
    <scope>NUCLEOTIDE SEQUENCE [LARGE SCALE GENOMIC DNA]</scope>
    <source>
        <strain evidence="2 3">BH38</strain>
    </source>
</reference>
<dbReference type="EMBL" id="CP032698">
    <property type="protein sequence ID" value="AYG82531.1"/>
    <property type="molecule type" value="Genomic_DNA"/>
</dbReference>
<evidence type="ECO:0000313" key="2">
    <source>
        <dbReference type="EMBL" id="AYG82531.1"/>
    </source>
</evidence>
<evidence type="ECO:0000259" key="1">
    <source>
        <dbReference type="PROSITE" id="PS50995"/>
    </source>
</evidence>